<dbReference type="InterPro" id="IPR047216">
    <property type="entry name" value="Endonuclease_DUF559_bact"/>
</dbReference>
<dbReference type="SUPFAM" id="SSF52980">
    <property type="entry name" value="Restriction endonuclease-like"/>
    <property type="match status" value="1"/>
</dbReference>
<dbReference type="Proteomes" id="UP000230222">
    <property type="component" value="Unassembled WGS sequence"/>
</dbReference>
<dbReference type="GO" id="GO:0008168">
    <property type="term" value="F:methyltransferase activity"/>
    <property type="evidence" value="ECO:0007669"/>
    <property type="project" value="UniProtKB-KW"/>
</dbReference>
<organism evidence="2 3">
    <name type="scientific">Candidatus Roizmanbacteria bacterium CG10_big_fil_rev_8_21_14_0_10_39_12</name>
    <dbReference type="NCBI Taxonomy" id="1974852"/>
    <lineage>
        <taxon>Bacteria</taxon>
        <taxon>Candidatus Roizmaniibacteriota</taxon>
    </lineage>
</organism>
<sequence length="137" mass="16356">MTQINNITTLKKVRKQLRNNLTPAEAGLWRYLKNSQLKGRKFRRQHSIGDYIIDFYCPKEKLAIELDGEVHQYDKINRNDREKEKYLQHLDIQLLRFENRLVFEHLEIVLKRIEEKFTTTPSPNMLGETPPYKGGEL</sequence>
<dbReference type="PANTHER" id="PTHR38590:SF1">
    <property type="entry name" value="BLL0828 PROTEIN"/>
    <property type="match status" value="1"/>
</dbReference>
<dbReference type="EMBL" id="PFEC01000011">
    <property type="protein sequence ID" value="PJE62184.1"/>
    <property type="molecule type" value="Genomic_DNA"/>
</dbReference>
<dbReference type="InterPro" id="IPR011335">
    <property type="entry name" value="Restrct_endonuc-II-like"/>
</dbReference>
<dbReference type="Gene3D" id="3.40.960.10">
    <property type="entry name" value="VSR Endonuclease"/>
    <property type="match status" value="1"/>
</dbReference>
<dbReference type="AlphaFoldDB" id="A0A2M8KQJ7"/>
<proteinExistence type="predicted"/>
<dbReference type="Pfam" id="PF04480">
    <property type="entry name" value="DUF559"/>
    <property type="match status" value="1"/>
</dbReference>
<evidence type="ECO:0000313" key="3">
    <source>
        <dbReference type="Proteomes" id="UP000230222"/>
    </source>
</evidence>
<evidence type="ECO:0000259" key="1">
    <source>
        <dbReference type="Pfam" id="PF04480"/>
    </source>
</evidence>
<dbReference type="CDD" id="cd01038">
    <property type="entry name" value="Endonuclease_DUF559"/>
    <property type="match status" value="1"/>
</dbReference>
<feature type="domain" description="DUF559" evidence="1">
    <location>
        <begin position="10"/>
        <end position="116"/>
    </location>
</feature>
<keyword evidence="2" id="KW-0489">Methyltransferase</keyword>
<dbReference type="GO" id="GO:0032259">
    <property type="term" value="P:methylation"/>
    <property type="evidence" value="ECO:0007669"/>
    <property type="project" value="UniProtKB-KW"/>
</dbReference>
<accession>A0A2M8KQJ7</accession>
<name>A0A2M8KQJ7_9BACT</name>
<reference evidence="3" key="1">
    <citation type="submission" date="2017-09" db="EMBL/GenBank/DDBJ databases">
        <title>Depth-based differentiation of microbial function through sediment-hosted aquifers and enrichment of novel symbionts in the deep terrestrial subsurface.</title>
        <authorList>
            <person name="Probst A.J."/>
            <person name="Ladd B."/>
            <person name="Jarett J.K."/>
            <person name="Geller-Mcgrath D.E."/>
            <person name="Sieber C.M.K."/>
            <person name="Emerson J.B."/>
            <person name="Anantharaman K."/>
            <person name="Thomas B.C."/>
            <person name="Malmstrom R."/>
            <person name="Stieglmeier M."/>
            <person name="Klingl A."/>
            <person name="Woyke T."/>
            <person name="Ryan C.M."/>
            <person name="Banfield J.F."/>
        </authorList>
    </citation>
    <scope>NUCLEOTIDE SEQUENCE [LARGE SCALE GENOMIC DNA]</scope>
</reference>
<gene>
    <name evidence="2" type="ORF">COU87_00690</name>
</gene>
<evidence type="ECO:0000313" key="2">
    <source>
        <dbReference type="EMBL" id="PJE62184.1"/>
    </source>
</evidence>
<keyword evidence="2" id="KW-0808">Transferase</keyword>
<comment type="caution">
    <text evidence="2">The sequence shown here is derived from an EMBL/GenBank/DDBJ whole genome shotgun (WGS) entry which is preliminary data.</text>
</comment>
<dbReference type="InterPro" id="IPR007569">
    <property type="entry name" value="DUF559"/>
</dbReference>
<protein>
    <submittedName>
        <fullName evidence="2">Cytosine methyltransferase</fullName>
    </submittedName>
</protein>
<dbReference type="PANTHER" id="PTHR38590">
    <property type="entry name" value="BLL0828 PROTEIN"/>
    <property type="match status" value="1"/>
</dbReference>